<comment type="caution">
    <text evidence="6">The sequence shown here is derived from an EMBL/GenBank/DDBJ whole genome shotgun (WGS) entry which is preliminary data.</text>
</comment>
<evidence type="ECO:0000256" key="1">
    <source>
        <dbReference type="ARBA" id="ARBA00005417"/>
    </source>
</evidence>
<protein>
    <submittedName>
        <fullName evidence="6">ABC transporter ATP-binding protein</fullName>
    </submittedName>
</protein>
<evidence type="ECO:0000256" key="3">
    <source>
        <dbReference type="ARBA" id="ARBA00022741"/>
    </source>
</evidence>
<keyword evidence="4 6" id="KW-0067">ATP-binding</keyword>
<sequence length="594" mass="64049">MSTAAPTLEVQDLKIIGIPSMAAIVEELSVEVRPGEILGVVGESGSGKTTLGLALLNYCKEGTRLDGGKVSVAGQQLAGLNWRQVRQLRGRTVAYIPQSPASALNPALRISTQLKECLSGPPAQVLDRVRQVLREVALPDDDAFLARYPHQLSGGQQQRVAIAMAFTARPALIVMDEPTTGLDVSTQAHVLATVRSLCRTYDCAAVYISHDMAVVAELADRIAVMYSGRIVEIGGTADVLSNSRHPYTRRLLLAVPDLQAKRPMIGIPGHAPSPLARPQGCAFAPRCPLADAGCGKDAPAATEVGPRHTVRCFKSEQTLPPVQLRNPSIRSAPAAGRKPVIEIQGLNAGYGNTTVLEGINLQAYAGECLALLGESGSGKTTLSRCIAGLHHDYTGSISLDGSTLAPSSFKRTKDQRRRVQYIFQNPYESLNPRRTVEELILQPVIAVRGKVSNAREIVATALERASLRPDHATRYPDQLSGGERQRVAIARSLATEPEILICDEITSALDVSVQSTLVDLLRGLQAEMGLTLVFITHNIALVRNIAQQVAVLERGRIVEFGEVERMFANPQHHYTQSLLTATPNFQLPDRLSTP</sequence>
<dbReference type="SUPFAM" id="SSF52540">
    <property type="entry name" value="P-loop containing nucleoside triphosphate hydrolases"/>
    <property type="match status" value="2"/>
</dbReference>
<dbReference type="PANTHER" id="PTHR43776">
    <property type="entry name" value="TRANSPORT ATP-BINDING PROTEIN"/>
    <property type="match status" value="1"/>
</dbReference>
<dbReference type="InterPro" id="IPR050319">
    <property type="entry name" value="ABC_transp_ATP-bind"/>
</dbReference>
<accession>A0A3N0BS99</accession>
<organism evidence="6 7">
    <name type="scientific">Arthrobacter oryzae</name>
    <dbReference type="NCBI Taxonomy" id="409290"/>
    <lineage>
        <taxon>Bacteria</taxon>
        <taxon>Bacillati</taxon>
        <taxon>Actinomycetota</taxon>
        <taxon>Actinomycetes</taxon>
        <taxon>Micrococcales</taxon>
        <taxon>Micrococcaceae</taxon>
        <taxon>Arthrobacter</taxon>
    </lineage>
</organism>
<evidence type="ECO:0000259" key="5">
    <source>
        <dbReference type="PROSITE" id="PS50893"/>
    </source>
</evidence>
<keyword evidence="7" id="KW-1185">Reference proteome</keyword>
<evidence type="ECO:0000256" key="4">
    <source>
        <dbReference type="ARBA" id="ARBA00022840"/>
    </source>
</evidence>
<dbReference type="RefSeq" id="WP_123256142.1">
    <property type="nucleotide sequence ID" value="NZ_RBED01000115.1"/>
</dbReference>
<dbReference type="InterPro" id="IPR017871">
    <property type="entry name" value="ABC_transporter-like_CS"/>
</dbReference>
<dbReference type="Gene3D" id="3.40.50.300">
    <property type="entry name" value="P-loop containing nucleotide triphosphate hydrolases"/>
    <property type="match status" value="2"/>
</dbReference>
<dbReference type="GO" id="GO:0055085">
    <property type="term" value="P:transmembrane transport"/>
    <property type="evidence" value="ECO:0007669"/>
    <property type="project" value="UniProtKB-ARBA"/>
</dbReference>
<dbReference type="GO" id="GO:0016887">
    <property type="term" value="F:ATP hydrolysis activity"/>
    <property type="evidence" value="ECO:0007669"/>
    <property type="project" value="InterPro"/>
</dbReference>
<dbReference type="InterPro" id="IPR013563">
    <property type="entry name" value="Oligopep_ABC_C"/>
</dbReference>
<keyword evidence="2" id="KW-0813">Transport</keyword>
<dbReference type="InterPro" id="IPR003593">
    <property type="entry name" value="AAA+_ATPase"/>
</dbReference>
<dbReference type="PROSITE" id="PS00211">
    <property type="entry name" value="ABC_TRANSPORTER_1"/>
    <property type="match status" value="2"/>
</dbReference>
<keyword evidence="3" id="KW-0547">Nucleotide-binding</keyword>
<name>A0A3N0BS99_9MICC</name>
<comment type="similarity">
    <text evidence="1">Belongs to the ABC transporter superfamily.</text>
</comment>
<dbReference type="InterPro" id="IPR003439">
    <property type="entry name" value="ABC_transporter-like_ATP-bd"/>
</dbReference>
<dbReference type="GO" id="GO:0005524">
    <property type="term" value="F:ATP binding"/>
    <property type="evidence" value="ECO:0007669"/>
    <property type="project" value="UniProtKB-KW"/>
</dbReference>
<dbReference type="PROSITE" id="PS50893">
    <property type="entry name" value="ABC_TRANSPORTER_2"/>
    <property type="match status" value="2"/>
</dbReference>
<evidence type="ECO:0000256" key="2">
    <source>
        <dbReference type="ARBA" id="ARBA00022448"/>
    </source>
</evidence>
<feature type="domain" description="ABC transporter" evidence="5">
    <location>
        <begin position="8"/>
        <end position="252"/>
    </location>
</feature>
<dbReference type="SMART" id="SM00382">
    <property type="entry name" value="AAA"/>
    <property type="match status" value="2"/>
</dbReference>
<dbReference type="GO" id="GO:0015833">
    <property type="term" value="P:peptide transport"/>
    <property type="evidence" value="ECO:0007669"/>
    <property type="project" value="InterPro"/>
</dbReference>
<dbReference type="Proteomes" id="UP000273807">
    <property type="component" value="Unassembled WGS sequence"/>
</dbReference>
<dbReference type="InterPro" id="IPR027417">
    <property type="entry name" value="P-loop_NTPase"/>
</dbReference>
<proteinExistence type="inferred from homology"/>
<dbReference type="NCBIfam" id="NF008453">
    <property type="entry name" value="PRK11308.1"/>
    <property type="match status" value="2"/>
</dbReference>
<evidence type="ECO:0000313" key="7">
    <source>
        <dbReference type="Proteomes" id="UP000273807"/>
    </source>
</evidence>
<gene>
    <name evidence="6" type="ORF">D7003_14555</name>
</gene>
<dbReference type="Pfam" id="PF08352">
    <property type="entry name" value="oligo_HPY"/>
    <property type="match status" value="2"/>
</dbReference>
<dbReference type="Pfam" id="PF00005">
    <property type="entry name" value="ABC_tran"/>
    <property type="match status" value="2"/>
</dbReference>
<dbReference type="EMBL" id="RBED01000115">
    <property type="protein sequence ID" value="RNL51958.1"/>
    <property type="molecule type" value="Genomic_DNA"/>
</dbReference>
<dbReference type="NCBIfam" id="TIGR01727">
    <property type="entry name" value="oligo_HPY"/>
    <property type="match status" value="1"/>
</dbReference>
<dbReference type="OrthoDB" id="4008250at2"/>
<dbReference type="CDD" id="cd03257">
    <property type="entry name" value="ABC_NikE_OppD_transporters"/>
    <property type="match status" value="2"/>
</dbReference>
<dbReference type="PANTHER" id="PTHR43776:SF7">
    <property type="entry name" value="D,D-DIPEPTIDE TRANSPORT ATP-BINDING PROTEIN DDPF-RELATED"/>
    <property type="match status" value="1"/>
</dbReference>
<feature type="domain" description="ABC transporter" evidence="5">
    <location>
        <begin position="341"/>
        <end position="579"/>
    </location>
</feature>
<dbReference type="AlphaFoldDB" id="A0A3N0BS99"/>
<reference evidence="6 7" key="1">
    <citation type="submission" date="2018-10" db="EMBL/GenBank/DDBJ databases">
        <title>Genome sequencing of Arthrobacter oryzae TNB02.</title>
        <authorList>
            <person name="Cho Y.-J."/>
            <person name="Cho A."/>
            <person name="Kim O.-S."/>
        </authorList>
    </citation>
    <scope>NUCLEOTIDE SEQUENCE [LARGE SCALE GENOMIC DNA]</scope>
    <source>
        <strain evidence="6 7">TNB02</strain>
    </source>
</reference>
<evidence type="ECO:0000313" key="6">
    <source>
        <dbReference type="EMBL" id="RNL51958.1"/>
    </source>
</evidence>